<dbReference type="Pfam" id="PF03441">
    <property type="entry name" value="FAD_binding_7"/>
    <property type="match status" value="1"/>
</dbReference>
<feature type="domain" description="Photolyase/cryptochrome alpha/beta" evidence="5">
    <location>
        <begin position="3"/>
        <end position="137"/>
    </location>
</feature>
<comment type="cofactor">
    <cofactor evidence="2">
        <name>FAD</name>
        <dbReference type="ChEBI" id="CHEBI:57692"/>
    </cofactor>
</comment>
<comment type="caution">
    <text evidence="6">The sequence shown here is derived from an EMBL/GenBank/DDBJ whole genome shotgun (WGS) entry which is preliminary data.</text>
</comment>
<dbReference type="SUPFAM" id="SSF48173">
    <property type="entry name" value="Cryptochrome/photolyase FAD-binding domain"/>
    <property type="match status" value="1"/>
</dbReference>
<reference evidence="6 7" key="1">
    <citation type="submission" date="2021-04" db="EMBL/GenBank/DDBJ databases">
        <authorList>
            <person name="Rodrigo-Torres L."/>
            <person name="Arahal R. D."/>
            <person name="Lucena T."/>
        </authorList>
    </citation>
    <scope>NUCLEOTIDE SEQUENCE [LARGE SCALE GENOMIC DNA]</scope>
    <source>
        <strain evidence="6 7">CECT 9623</strain>
    </source>
</reference>
<evidence type="ECO:0000256" key="4">
    <source>
        <dbReference type="ARBA" id="ARBA00022827"/>
    </source>
</evidence>
<dbReference type="InterPro" id="IPR014729">
    <property type="entry name" value="Rossmann-like_a/b/a_fold"/>
</dbReference>
<evidence type="ECO:0000256" key="1">
    <source>
        <dbReference type="ARBA" id="ARBA00001932"/>
    </source>
</evidence>
<protein>
    <submittedName>
        <fullName evidence="6">Cryptochrome DASH</fullName>
    </submittedName>
</protein>
<keyword evidence="4" id="KW-0274">FAD</keyword>
<dbReference type="Gene3D" id="1.25.40.80">
    <property type="match status" value="1"/>
</dbReference>
<keyword evidence="7" id="KW-1185">Reference proteome</keyword>
<dbReference type="InterPro" id="IPR006050">
    <property type="entry name" value="DNA_photolyase_N"/>
</dbReference>
<dbReference type="InterPro" id="IPR002081">
    <property type="entry name" value="Cryptochrome/DNA_photolyase_1"/>
</dbReference>
<dbReference type="InterPro" id="IPR036155">
    <property type="entry name" value="Crypto/Photolyase_N_sf"/>
</dbReference>
<proteinExistence type="predicted"/>
<dbReference type="InterPro" id="IPR005101">
    <property type="entry name" value="Cryptochr/Photolyase_FAD-bd"/>
</dbReference>
<dbReference type="PROSITE" id="PS51645">
    <property type="entry name" value="PHR_CRY_ALPHA_BETA"/>
    <property type="match status" value="1"/>
</dbReference>
<evidence type="ECO:0000259" key="5">
    <source>
        <dbReference type="PROSITE" id="PS51645"/>
    </source>
</evidence>
<gene>
    <name evidence="6" type="primary">cry</name>
    <name evidence="6" type="ORF">DYBT9623_02905</name>
</gene>
<dbReference type="Pfam" id="PF00875">
    <property type="entry name" value="DNA_photolyase"/>
    <property type="match status" value="1"/>
</dbReference>
<evidence type="ECO:0000256" key="2">
    <source>
        <dbReference type="ARBA" id="ARBA00001974"/>
    </source>
</evidence>
<sequence>MADRIVYWFRNDLRLLDNEALLSACNSSDEIIPVFVFDPRQYEKTRLGFRRTGALRAQQLIDCVTDLRENIRKKGGDLLIRIGEPEKIVAQLAEDHQAGYVYCSKEIAPEETRIESSLSKNLKTGNIDIKLFWMDTLVHATELPFPISKLPGSFEAFSKTMQNSLDIESILPEPAQIKLPADLEMGQMPTLADLGIEIEEIGTGQEPETIKPISEEEAIRSLSQYLASEADPIDFHALIDSGISRWLSMGCLSPKYVYKAVATKSDSAKKQSLMQDLLERDYFHWTLLRYGPRIFKPSGVKHHFAKRWDDDLVTFRKWTDSQTDDAQVNDLMRKLKSQGNLLSAERWIAAKYLANTLNINWTWGAMYFESNLKDYEPSVSWGKWNKVAGVGQD</sequence>
<dbReference type="PANTHER" id="PTHR11455:SF22">
    <property type="entry name" value="CRYPTOCHROME DASH"/>
    <property type="match status" value="1"/>
</dbReference>
<keyword evidence="3" id="KW-0285">Flavoprotein</keyword>
<dbReference type="Gene3D" id="3.40.50.620">
    <property type="entry name" value="HUPs"/>
    <property type="match status" value="1"/>
</dbReference>
<evidence type="ECO:0000256" key="3">
    <source>
        <dbReference type="ARBA" id="ARBA00022630"/>
    </source>
</evidence>
<dbReference type="PANTHER" id="PTHR11455">
    <property type="entry name" value="CRYPTOCHROME"/>
    <property type="match status" value="1"/>
</dbReference>
<dbReference type="InterPro" id="IPR036134">
    <property type="entry name" value="Crypto/Photolyase_FAD-like_sf"/>
</dbReference>
<evidence type="ECO:0000313" key="7">
    <source>
        <dbReference type="Proteomes" id="UP000679725"/>
    </source>
</evidence>
<dbReference type="Gene3D" id="1.10.579.10">
    <property type="entry name" value="DNA Cyclobutane Dipyrimidine Photolyase, subunit A, domain 3"/>
    <property type="match status" value="1"/>
</dbReference>
<comment type="cofactor">
    <cofactor evidence="1">
        <name>(6R)-5,10-methylene-5,6,7,8-tetrahydrofolate</name>
        <dbReference type="ChEBI" id="CHEBI:15636"/>
    </cofactor>
</comment>
<dbReference type="Proteomes" id="UP000679725">
    <property type="component" value="Unassembled WGS sequence"/>
</dbReference>
<dbReference type="RefSeq" id="WP_215234213.1">
    <property type="nucleotide sequence ID" value="NZ_CAJRAU010000003.1"/>
</dbReference>
<organism evidence="6 7">
    <name type="scientific">Dyadobacter linearis</name>
    <dbReference type="NCBI Taxonomy" id="2823330"/>
    <lineage>
        <taxon>Bacteria</taxon>
        <taxon>Pseudomonadati</taxon>
        <taxon>Bacteroidota</taxon>
        <taxon>Cytophagia</taxon>
        <taxon>Cytophagales</taxon>
        <taxon>Spirosomataceae</taxon>
        <taxon>Dyadobacter</taxon>
    </lineage>
</organism>
<accession>A0ABN7R7Z4</accession>
<evidence type="ECO:0000313" key="6">
    <source>
        <dbReference type="EMBL" id="CAG5070165.1"/>
    </source>
</evidence>
<dbReference type="EMBL" id="CAJRAU010000003">
    <property type="protein sequence ID" value="CAG5070165.1"/>
    <property type="molecule type" value="Genomic_DNA"/>
</dbReference>
<name>A0ABN7R7Z4_9BACT</name>
<dbReference type="SUPFAM" id="SSF52425">
    <property type="entry name" value="Cryptochrome/photolyase, N-terminal domain"/>
    <property type="match status" value="1"/>
</dbReference>